<evidence type="ECO:0000313" key="1">
    <source>
        <dbReference type="EMBL" id="KAK2631065.1"/>
    </source>
</evidence>
<dbReference type="PANTHER" id="PTHR33739:SF3">
    <property type="entry name" value="OS07G0681500 PROTEIN"/>
    <property type="match status" value="1"/>
</dbReference>
<dbReference type="InterPro" id="IPR039638">
    <property type="entry name" value="MED33A/B"/>
</dbReference>
<dbReference type="PANTHER" id="PTHR33739">
    <property type="entry name" value="OS07G0681500 PROTEIN"/>
    <property type="match status" value="1"/>
</dbReference>
<dbReference type="GO" id="GO:2000762">
    <property type="term" value="P:regulation of phenylpropanoid metabolic process"/>
    <property type="evidence" value="ECO:0007669"/>
    <property type="project" value="InterPro"/>
</dbReference>
<protein>
    <submittedName>
        <fullName evidence="1">Uncharacterized protein</fullName>
    </submittedName>
</protein>
<reference evidence="1 2" key="1">
    <citation type="journal article" date="2014" name="Nature">
        <title>The genome of Eucalyptus grandis.</title>
        <authorList>
            <person name="Myburg A.A."/>
            <person name="Grattapaglia D."/>
            <person name="Tuskan G.A."/>
            <person name="Hellsten U."/>
            <person name="Hayes R.D."/>
            <person name="Grimwood J."/>
            <person name="Jenkins J."/>
            <person name="Lindquist E."/>
            <person name="Tice H."/>
            <person name="Bauer D."/>
            <person name="Goodstein D.M."/>
            <person name="Dubchak I."/>
            <person name="Poliakov A."/>
            <person name="Mizrachi E."/>
            <person name="Kullan A.R."/>
            <person name="Hussey S.G."/>
            <person name="Pinard D."/>
            <person name="van der Merwe K."/>
            <person name="Singh P."/>
            <person name="van Jaarsveld I."/>
            <person name="Silva-Junior O.B."/>
            <person name="Togawa R.C."/>
            <person name="Pappas M.R."/>
            <person name="Faria D.A."/>
            <person name="Sansaloni C.P."/>
            <person name="Petroli C.D."/>
            <person name="Yang X."/>
            <person name="Ranjan P."/>
            <person name="Tschaplinski T.J."/>
            <person name="Ye C.Y."/>
            <person name="Li T."/>
            <person name="Sterck L."/>
            <person name="Vanneste K."/>
            <person name="Murat F."/>
            <person name="Soler M."/>
            <person name="Clemente H.S."/>
            <person name="Saidi N."/>
            <person name="Cassan-Wang H."/>
            <person name="Dunand C."/>
            <person name="Hefer C.A."/>
            <person name="Bornberg-Bauer E."/>
            <person name="Kersting A.R."/>
            <person name="Vining K."/>
            <person name="Amarasinghe V."/>
            <person name="Ranik M."/>
            <person name="Naithani S."/>
            <person name="Elser J."/>
            <person name="Boyd A.E."/>
            <person name="Liston A."/>
            <person name="Spatafora J.W."/>
            <person name="Dharmwardhana P."/>
            <person name="Raja R."/>
            <person name="Sullivan C."/>
            <person name="Romanel E."/>
            <person name="Alves-Ferreira M."/>
            <person name="Kulheim C."/>
            <person name="Foley W."/>
            <person name="Carocha V."/>
            <person name="Paiva J."/>
            <person name="Kudrna D."/>
            <person name="Brommonschenkel S.H."/>
            <person name="Pasquali G."/>
            <person name="Byrne M."/>
            <person name="Rigault P."/>
            <person name="Tibbits J."/>
            <person name="Spokevicius A."/>
            <person name="Jones R.C."/>
            <person name="Steane D.A."/>
            <person name="Vaillancourt R.E."/>
            <person name="Potts B.M."/>
            <person name="Joubert F."/>
            <person name="Barry K."/>
            <person name="Pappas G.J."/>
            <person name="Strauss S.H."/>
            <person name="Jaiswal P."/>
            <person name="Grima-Pettenati J."/>
            <person name="Salse J."/>
            <person name="Van de Peer Y."/>
            <person name="Rokhsar D.S."/>
            <person name="Schmutz J."/>
        </authorList>
    </citation>
    <scope>NUCLEOTIDE SEQUENCE [LARGE SCALE GENOMIC DNA]</scope>
    <source>
        <strain evidence="2">cv. BRASUZ1</strain>
        <tissue evidence="1">Leaf extractions</tissue>
    </source>
</reference>
<accession>A0AAD9WI75</accession>
<evidence type="ECO:0000313" key="2">
    <source>
        <dbReference type="Proteomes" id="UP000030711"/>
    </source>
</evidence>
<proteinExistence type="predicted"/>
<dbReference type="EMBL" id="MU851358">
    <property type="protein sequence ID" value="KAK2631065.1"/>
    <property type="molecule type" value="Genomic_DNA"/>
</dbReference>
<dbReference type="GO" id="GO:0016592">
    <property type="term" value="C:mediator complex"/>
    <property type="evidence" value="ECO:0007669"/>
    <property type="project" value="InterPro"/>
</dbReference>
<dbReference type="Proteomes" id="UP000030711">
    <property type="component" value="Unassembled WGS sequence"/>
</dbReference>
<dbReference type="AlphaFoldDB" id="A0AAD9WI75"/>
<comment type="caution">
    <text evidence="1">The sequence shown here is derived from an EMBL/GenBank/DDBJ whole genome shotgun (WGS) entry which is preliminary data.</text>
</comment>
<gene>
    <name evidence="1" type="ORF">EUGRSUZ_L03466</name>
</gene>
<organism evidence="1 2">
    <name type="scientific">Eucalyptus grandis</name>
    <name type="common">Flooded gum</name>
    <dbReference type="NCBI Taxonomy" id="71139"/>
    <lineage>
        <taxon>Eukaryota</taxon>
        <taxon>Viridiplantae</taxon>
        <taxon>Streptophyta</taxon>
        <taxon>Embryophyta</taxon>
        <taxon>Tracheophyta</taxon>
        <taxon>Spermatophyta</taxon>
        <taxon>Magnoliopsida</taxon>
        <taxon>eudicotyledons</taxon>
        <taxon>Gunneridae</taxon>
        <taxon>Pentapetalae</taxon>
        <taxon>rosids</taxon>
        <taxon>malvids</taxon>
        <taxon>Myrtales</taxon>
        <taxon>Myrtaceae</taxon>
        <taxon>Myrtoideae</taxon>
        <taxon>Eucalypteae</taxon>
        <taxon>Eucalyptus</taxon>
    </lineage>
</organism>
<sequence>MDNVDLSSTSSYDLSVSILSDPGHGHRIDEKLLRQFSGLLHPSELVQDAANRAAAKAANASSKQMRGNDSIGVGDHDVLVKCGGNMRHLIVEACIARRLRDTSAYFWPGYVLTSVLSIPDSSMKEMSPWSVFMEGGALNASLVSSLVATPATRYQKRCCNLLYLTFI</sequence>
<keyword evidence="2" id="KW-1185">Reference proteome</keyword>
<name>A0AAD9WI75_EUCGR</name>